<evidence type="ECO:0000256" key="3">
    <source>
        <dbReference type="ARBA" id="ARBA00022759"/>
    </source>
</evidence>
<keyword evidence="1" id="KW-1277">Toxin-antitoxin system</keyword>
<evidence type="ECO:0000256" key="1">
    <source>
        <dbReference type="ARBA" id="ARBA00022649"/>
    </source>
</evidence>
<dbReference type="RefSeq" id="WP_179910422.1">
    <property type="nucleotide sequence ID" value="NZ_CP058910.1"/>
</dbReference>
<dbReference type="EMBL" id="CP058910">
    <property type="protein sequence ID" value="QLH76484.1"/>
    <property type="molecule type" value="Genomic_DNA"/>
</dbReference>
<evidence type="ECO:0000313" key="8">
    <source>
        <dbReference type="Proteomes" id="UP000509667"/>
    </source>
</evidence>
<dbReference type="GO" id="GO:0004519">
    <property type="term" value="F:endonuclease activity"/>
    <property type="evidence" value="ECO:0007669"/>
    <property type="project" value="UniProtKB-KW"/>
</dbReference>
<proteinExistence type="predicted"/>
<dbReference type="GO" id="GO:0003729">
    <property type="term" value="F:mRNA binding"/>
    <property type="evidence" value="ECO:0007669"/>
    <property type="project" value="InterPro"/>
</dbReference>
<name>A0A7D5P2I5_9EURY</name>
<organism evidence="7 8">
    <name type="scientific">Halosimplex rubrum</name>
    <dbReference type="NCBI Taxonomy" id="869889"/>
    <lineage>
        <taxon>Archaea</taxon>
        <taxon>Methanobacteriati</taxon>
        <taxon>Methanobacteriota</taxon>
        <taxon>Stenosarchaea group</taxon>
        <taxon>Halobacteria</taxon>
        <taxon>Halobacteriales</taxon>
        <taxon>Haloarculaceae</taxon>
        <taxon>Halosimplex</taxon>
    </lineage>
</organism>
<evidence type="ECO:0000256" key="4">
    <source>
        <dbReference type="ARBA" id="ARBA00022801"/>
    </source>
</evidence>
<dbReference type="Pfam" id="PF07927">
    <property type="entry name" value="HicA_toxin"/>
    <property type="match status" value="1"/>
</dbReference>
<keyword evidence="4" id="KW-0378">Hydrolase</keyword>
<evidence type="ECO:0000256" key="6">
    <source>
        <dbReference type="ARBA" id="ARBA00023016"/>
    </source>
</evidence>
<keyword evidence="6" id="KW-0346">Stress response</keyword>
<dbReference type="AlphaFoldDB" id="A0A7D5P2I5"/>
<reference evidence="7 8" key="1">
    <citation type="submission" date="2020-07" db="EMBL/GenBank/DDBJ databases">
        <title>Halosimplex pelagicum sp. nov. and Halosimplex rubrum sp. nov., isolated from salted brown alga Laminaria, and emended description of the genus Halosimplex.</title>
        <authorList>
            <person name="Cui H."/>
        </authorList>
    </citation>
    <scope>NUCLEOTIDE SEQUENCE [LARGE SCALE GENOMIC DNA]</scope>
    <source>
        <strain evidence="7 8">R27</strain>
    </source>
</reference>
<keyword evidence="5" id="KW-0694">RNA-binding</keyword>
<dbReference type="GeneID" id="56076961"/>
<dbReference type="InterPro" id="IPR012933">
    <property type="entry name" value="HicA_mRNA_interferase"/>
</dbReference>
<evidence type="ECO:0000313" key="7">
    <source>
        <dbReference type="EMBL" id="QLH76484.1"/>
    </source>
</evidence>
<dbReference type="KEGG" id="hrr:HZS55_03820"/>
<keyword evidence="2" id="KW-0540">Nuclease</keyword>
<keyword evidence="3" id="KW-0255">Endonuclease</keyword>
<dbReference type="OrthoDB" id="7619at2157"/>
<keyword evidence="8" id="KW-1185">Reference proteome</keyword>
<dbReference type="Gene3D" id="3.30.920.30">
    <property type="entry name" value="Hypothetical protein"/>
    <property type="match status" value="1"/>
</dbReference>
<sequence>MVARDFSGDDVIKVLGNVGRFEWQRTTGDHVILTWSPPEDHDTDPRTVSVPRHDRIDTGTLRHIAEQAGADDFDAFCEWIDRNR</sequence>
<accession>A0A7D5P2I5</accession>
<dbReference type="GO" id="GO:0016787">
    <property type="term" value="F:hydrolase activity"/>
    <property type="evidence" value="ECO:0007669"/>
    <property type="project" value="UniProtKB-KW"/>
</dbReference>
<dbReference type="SUPFAM" id="SSF54786">
    <property type="entry name" value="YcfA/nrd intein domain"/>
    <property type="match status" value="1"/>
</dbReference>
<evidence type="ECO:0000256" key="2">
    <source>
        <dbReference type="ARBA" id="ARBA00022722"/>
    </source>
</evidence>
<evidence type="ECO:0000256" key="5">
    <source>
        <dbReference type="ARBA" id="ARBA00022884"/>
    </source>
</evidence>
<dbReference type="Proteomes" id="UP000509667">
    <property type="component" value="Chromosome"/>
</dbReference>
<dbReference type="InterPro" id="IPR038570">
    <property type="entry name" value="HicA_sf"/>
</dbReference>
<protein>
    <submittedName>
        <fullName evidence="7">Type II toxin-antitoxin system HicA family toxin</fullName>
    </submittedName>
</protein>
<gene>
    <name evidence="7" type="ORF">HZS55_03820</name>
</gene>